<reference evidence="4 5" key="1">
    <citation type="submission" date="2017-01" db="EMBL/GenBank/DDBJ databases">
        <title>Draft genome sequence of Pseudomonas pachastrellae type strain CCUG 46540T from a deep sea.</title>
        <authorList>
            <person name="Gomila M."/>
            <person name="Mulet M."/>
            <person name="Lalucat J."/>
            <person name="Garcia-Valdes E."/>
        </authorList>
    </citation>
    <scope>NUCLEOTIDE SEQUENCE [LARGE SCALE GENOMIC DNA]</scope>
    <source>
        <strain evidence="4 5">CCUG 46540</strain>
    </source>
</reference>
<name>A0A1S8DG34_9GAMM</name>
<dbReference type="Pfam" id="PF25973">
    <property type="entry name" value="BSH_CzcB"/>
    <property type="match status" value="1"/>
</dbReference>
<accession>A0A1S8DG34</accession>
<evidence type="ECO:0000259" key="3">
    <source>
        <dbReference type="Pfam" id="PF25973"/>
    </source>
</evidence>
<evidence type="ECO:0000313" key="5">
    <source>
        <dbReference type="Proteomes" id="UP000242847"/>
    </source>
</evidence>
<organism evidence="4 5">
    <name type="scientific">Halopseudomonas pachastrellae</name>
    <dbReference type="NCBI Taxonomy" id="254161"/>
    <lineage>
        <taxon>Bacteria</taxon>
        <taxon>Pseudomonadati</taxon>
        <taxon>Pseudomonadota</taxon>
        <taxon>Gammaproteobacteria</taxon>
        <taxon>Pseudomonadales</taxon>
        <taxon>Pseudomonadaceae</taxon>
        <taxon>Halopseudomonas</taxon>
    </lineage>
</organism>
<dbReference type="Gene3D" id="1.10.287.470">
    <property type="entry name" value="Helix hairpin bin"/>
    <property type="match status" value="1"/>
</dbReference>
<dbReference type="RefSeq" id="WP_083727995.1">
    <property type="nucleotide sequence ID" value="NZ_FOUD01000002.1"/>
</dbReference>
<sequence length="391" mass="41868">MSKYPSRRWVIAGSLLVVVLILIYNHLRSADFAAQRTAPISAEASLVPDVAVVYRSPARYQASVSGFGAANSRFSLTLSSEVAGRVTHLSEHFATGNAVTAGQLLAELEDASYQAAVASAEQTLASAEVDYLEEQREGAQALAEWRSSGLDGDPDSELVLRKPQLAAAAAAVRQARTALASARHDLQQTQIRAPFDAIITSRAIAPGSYLQGGGEVAELLGSDRVEVSVALSARDWASLPDEQQLTDGSWTATLLNAEDNQQWQGVVVRTEHHLDDTTRQRALVVALDQPLSQNPALLPGTFVQVSIPGRELDGLWKLPSSALSQRGYLWYVTADKTLASVAAEPVFSDAQAIYIEAPEALANAPQAILTHPLSSYLDGMQVNPVEDTSDE</sequence>
<dbReference type="STRING" id="254161.SAMN05216256_10214"/>
<dbReference type="PANTHER" id="PTHR30469">
    <property type="entry name" value="MULTIDRUG RESISTANCE PROTEIN MDTA"/>
    <property type="match status" value="1"/>
</dbReference>
<dbReference type="EMBL" id="MUBC01000026">
    <property type="protein sequence ID" value="ONM43540.1"/>
    <property type="molecule type" value="Genomic_DNA"/>
</dbReference>
<evidence type="ECO:0000256" key="1">
    <source>
        <dbReference type="ARBA" id="ARBA00009477"/>
    </source>
</evidence>
<comment type="similarity">
    <text evidence="1">Belongs to the membrane fusion protein (MFP) (TC 8.A.1) family.</text>
</comment>
<proteinExistence type="inferred from homology"/>
<dbReference type="OrthoDB" id="9781888at2"/>
<keyword evidence="2" id="KW-0812">Transmembrane</keyword>
<dbReference type="Proteomes" id="UP000242847">
    <property type="component" value="Unassembled WGS sequence"/>
</dbReference>
<dbReference type="NCBIfam" id="TIGR01730">
    <property type="entry name" value="RND_mfp"/>
    <property type="match status" value="1"/>
</dbReference>
<dbReference type="Gene3D" id="2.40.50.100">
    <property type="match status" value="1"/>
</dbReference>
<gene>
    <name evidence="4" type="ORF">BXT89_12455</name>
</gene>
<dbReference type="SUPFAM" id="SSF111369">
    <property type="entry name" value="HlyD-like secretion proteins"/>
    <property type="match status" value="1"/>
</dbReference>
<keyword evidence="2" id="KW-1133">Transmembrane helix</keyword>
<keyword evidence="5" id="KW-1185">Reference proteome</keyword>
<dbReference type="InterPro" id="IPR006143">
    <property type="entry name" value="RND_pump_MFP"/>
</dbReference>
<dbReference type="AlphaFoldDB" id="A0A1S8DG34"/>
<feature type="domain" description="CzcB-like barrel-sandwich hybrid" evidence="3">
    <location>
        <begin position="79"/>
        <end position="213"/>
    </location>
</feature>
<evidence type="ECO:0000256" key="2">
    <source>
        <dbReference type="SAM" id="Phobius"/>
    </source>
</evidence>
<feature type="transmembrane region" description="Helical" evidence="2">
    <location>
        <begin position="9"/>
        <end position="27"/>
    </location>
</feature>
<dbReference type="GO" id="GO:0015562">
    <property type="term" value="F:efflux transmembrane transporter activity"/>
    <property type="evidence" value="ECO:0007669"/>
    <property type="project" value="TreeGrafter"/>
</dbReference>
<keyword evidence="2" id="KW-0472">Membrane</keyword>
<evidence type="ECO:0000313" key="4">
    <source>
        <dbReference type="EMBL" id="ONM43540.1"/>
    </source>
</evidence>
<comment type="caution">
    <text evidence="4">The sequence shown here is derived from an EMBL/GenBank/DDBJ whole genome shotgun (WGS) entry which is preliminary data.</text>
</comment>
<dbReference type="PANTHER" id="PTHR30469:SF12">
    <property type="entry name" value="MULTIDRUG RESISTANCE PROTEIN MDTA"/>
    <property type="match status" value="1"/>
</dbReference>
<protein>
    <submittedName>
        <fullName evidence="4">Efflux transporter periplasmic adaptor subunit</fullName>
    </submittedName>
</protein>
<dbReference type="Gene3D" id="2.40.30.170">
    <property type="match status" value="1"/>
</dbReference>
<dbReference type="GO" id="GO:1990281">
    <property type="term" value="C:efflux pump complex"/>
    <property type="evidence" value="ECO:0007669"/>
    <property type="project" value="TreeGrafter"/>
</dbReference>
<dbReference type="InterPro" id="IPR058647">
    <property type="entry name" value="BSH_CzcB-like"/>
</dbReference>